<sequence length="969" mass="108432">MIRVVLICFSAGLAAPPTVRIVHSGLACNIEEERYSERVYTIREGETLELTCLVTGHPRPQIRWTKTAGSASDRFQDSSVFNETLRISNIQRHQGGRYYCKAENGLGSPAIKSIRVDVYYLDDPIVTVHQSIGEAKEQFYYEKTVFLRCVANSNPPVRYSWRRGQEVLLQGSDKGVEIYEPFFTQGETKILKLKNLRPQDYANYSCIASVRNVCSIPDKMVSFRLSNKTASPSIKLLVDDPIVVNPGEAITLVCVTTGGEPAPSLTWVRSAGVLPDKTVLNGGTLTIPAITSEDSGTYSCIANNNVGNPAKKSTNIIVRALKKGRFWITPDPYHKDDNIQIGREVKISCQVEAIPSEELTFSWFKNGRPLRSSERMVITQTDPDVSPGTTNLDIIDLKFTDFGTYTCVASLKGGGISDISIDVNISSSTVPPNLTVPQEKSPLVTREGDTIELQCQVTGKPKPIILWSRADKEVPMPDGALQTESYDGILRIVNVSREMSGTYRCQTSQYNGFNVKPREALVQLIVQYPPAVEPAFLELRQGQGRGVTMSCRVLRAYPTRVLSYEWRLGSRVLRTGQFDLQDSTEYTVSSLSRDSYGIYNCNIINEAGAGRCSFLVTGKAYAPEFYYDTYNPLWQNRPRVYSYSLQWTQMNPNAVDRILAYRLGIRQAGQQRWWEQEITVNGNIQKGELITYNLTELIKPEAYEVRLTPITRFGEGDSTIRVIKYSAPVNPHLREFHCGFEDGNICLFTQDDTDNFDWTKQSTATRDTKYTPNTGPNADRTGSKEGKIQQAGMWDKGTVQAREFGHFLVMEPRIDWDRKGFKFILIPPVPWAETPPTVPGCSSPNVQPGLGHCQISRGSHSCSGNSSPSQPGIPSQSPIYSFPLSVRAIPRKLEFICGEIWEAMDQIHVPQKAPLLPLALCHTGPGHLRLLLILVLEFKWRRSQNPRLVWIGRDLKSHSVPGILSQYPI</sequence>
<dbReference type="CDD" id="cd00096">
    <property type="entry name" value="Ig"/>
    <property type="match status" value="3"/>
</dbReference>
<feature type="domain" description="Ig-like" evidence="9">
    <location>
        <begin position="17"/>
        <end position="117"/>
    </location>
</feature>
<protein>
    <submittedName>
        <fullName evidence="11">MAM domain-containing glycosylphosphatidylinositol anchor protein 2</fullName>
    </submittedName>
</protein>
<dbReference type="InterPro" id="IPR050958">
    <property type="entry name" value="Cell_Adh-Cytoskel_Orgn"/>
</dbReference>
<dbReference type="InterPro" id="IPR036116">
    <property type="entry name" value="FN3_sf"/>
</dbReference>
<dbReference type="PROSITE" id="PS50853">
    <property type="entry name" value="FN3"/>
    <property type="match status" value="1"/>
</dbReference>
<dbReference type="GO" id="GO:0007156">
    <property type="term" value="P:homophilic cell adhesion via plasma membrane adhesion molecules"/>
    <property type="evidence" value="ECO:0007669"/>
    <property type="project" value="TreeGrafter"/>
</dbReference>
<evidence type="ECO:0000256" key="5">
    <source>
        <dbReference type="ARBA" id="ARBA00023288"/>
    </source>
</evidence>
<dbReference type="InterPro" id="IPR003961">
    <property type="entry name" value="FN3_dom"/>
</dbReference>
<evidence type="ECO:0000259" key="8">
    <source>
        <dbReference type="PROSITE" id="PS50060"/>
    </source>
</evidence>
<dbReference type="FunFam" id="2.60.40.10:FF:000262">
    <property type="entry name" value="MAM domain containing glycosylphosphatidylinositol anchor 1"/>
    <property type="match status" value="1"/>
</dbReference>
<keyword evidence="6" id="KW-0393">Immunoglobulin domain</keyword>
<dbReference type="InterPro" id="IPR000998">
    <property type="entry name" value="MAM_dom"/>
</dbReference>
<dbReference type="PROSITE" id="PS50835">
    <property type="entry name" value="IG_LIKE"/>
    <property type="match status" value="6"/>
</dbReference>
<dbReference type="SMART" id="SM00408">
    <property type="entry name" value="IGc2"/>
    <property type="match status" value="6"/>
</dbReference>
<feature type="domain" description="Ig-like" evidence="9">
    <location>
        <begin position="124"/>
        <end position="222"/>
    </location>
</feature>
<evidence type="ECO:0000256" key="2">
    <source>
        <dbReference type="ARBA" id="ARBA00022475"/>
    </source>
</evidence>
<feature type="domain" description="Fibronectin type-III" evidence="10">
    <location>
        <begin position="628"/>
        <end position="729"/>
    </location>
</feature>
<keyword evidence="3" id="KW-0325">Glycoprotein</keyword>
<dbReference type="FunFam" id="2.60.40.10:FF:000303">
    <property type="entry name" value="MAM domain containing glycosylphosphatidylinositol anchor 1"/>
    <property type="match status" value="1"/>
</dbReference>
<dbReference type="InterPro" id="IPR036179">
    <property type="entry name" value="Ig-like_dom_sf"/>
</dbReference>
<feature type="domain" description="Ig-like" evidence="9">
    <location>
        <begin position="432"/>
        <end position="523"/>
    </location>
</feature>
<keyword evidence="5" id="KW-0449">Lipoprotein</keyword>
<keyword evidence="4" id="KW-0677">Repeat</keyword>
<proteinExistence type="predicted"/>
<dbReference type="SUPFAM" id="SSF48726">
    <property type="entry name" value="Immunoglobulin"/>
    <property type="match status" value="6"/>
</dbReference>
<comment type="subcellular location">
    <subcellularLocation>
        <location evidence="1">Cell membrane</location>
        <topology evidence="1">Lipid-anchor</topology>
        <topology evidence="1">GPI-anchor</topology>
    </subcellularLocation>
</comment>
<dbReference type="SMART" id="SM00409">
    <property type="entry name" value="IG"/>
    <property type="match status" value="6"/>
</dbReference>
<dbReference type="Pfam" id="PF07679">
    <property type="entry name" value="I-set"/>
    <property type="match status" value="1"/>
</dbReference>
<dbReference type="GO" id="GO:0008046">
    <property type="term" value="F:axon guidance receptor activity"/>
    <property type="evidence" value="ECO:0007669"/>
    <property type="project" value="TreeGrafter"/>
</dbReference>
<feature type="domain" description="Ig-like" evidence="9">
    <location>
        <begin position="232"/>
        <end position="318"/>
    </location>
</feature>
<evidence type="ECO:0000313" key="12">
    <source>
        <dbReference type="Proteomes" id="UP000694410"/>
    </source>
</evidence>
<keyword evidence="3" id="KW-0336">GPI-anchor</keyword>
<feature type="domain" description="MAM" evidence="8">
    <location>
        <begin position="736"/>
        <end position="841"/>
    </location>
</feature>
<dbReference type="InterPro" id="IPR003599">
    <property type="entry name" value="Ig_sub"/>
</dbReference>
<reference evidence="11" key="1">
    <citation type="submission" date="2025-08" db="UniProtKB">
        <authorList>
            <consortium name="Ensembl"/>
        </authorList>
    </citation>
    <scope>IDENTIFICATION</scope>
</reference>
<dbReference type="PANTHER" id="PTHR45080:SF35">
    <property type="entry name" value="MAM DOMAIN-CONTAINING GLYCOSYLPHOSPHATIDYLINOSITOL ANCHOR 2"/>
    <property type="match status" value="1"/>
</dbReference>
<evidence type="ECO:0000256" key="7">
    <source>
        <dbReference type="SAM" id="MobiDB-lite"/>
    </source>
</evidence>
<feature type="domain" description="Ig-like" evidence="9">
    <location>
        <begin position="330"/>
        <end position="426"/>
    </location>
</feature>
<dbReference type="InterPro" id="IPR007110">
    <property type="entry name" value="Ig-like_dom"/>
</dbReference>
<accession>A0A8C0VPQ7</accession>
<dbReference type="FunFam" id="2.60.40.10:FF:000165">
    <property type="entry name" value="MAM domain containing glycosylphosphatidylinositol anchor 2"/>
    <property type="match status" value="1"/>
</dbReference>
<evidence type="ECO:0000313" key="11">
    <source>
        <dbReference type="Ensembl" id="ENSCCEP00000025308.1"/>
    </source>
</evidence>
<dbReference type="Pfam" id="PF13927">
    <property type="entry name" value="Ig_3"/>
    <property type="match status" value="4"/>
</dbReference>
<evidence type="ECO:0000256" key="4">
    <source>
        <dbReference type="ARBA" id="ARBA00022737"/>
    </source>
</evidence>
<dbReference type="FunFam" id="2.60.40.10:FF:000243">
    <property type="entry name" value="MAM domain-containing glycosylphosphatidylinositol anchor protein 1"/>
    <property type="match status" value="1"/>
</dbReference>
<dbReference type="InterPro" id="IPR013783">
    <property type="entry name" value="Ig-like_fold"/>
</dbReference>
<gene>
    <name evidence="11" type="primary">LOC111929627</name>
</gene>
<keyword evidence="2" id="KW-1003">Cell membrane</keyword>
<dbReference type="GO" id="GO:0005886">
    <property type="term" value="C:plasma membrane"/>
    <property type="evidence" value="ECO:0007669"/>
    <property type="project" value="UniProtKB-SubCell"/>
</dbReference>
<dbReference type="Gene3D" id="2.60.40.10">
    <property type="entry name" value="Immunoglobulins"/>
    <property type="match status" value="7"/>
</dbReference>
<dbReference type="Gene3D" id="2.60.120.200">
    <property type="match status" value="1"/>
</dbReference>
<reference evidence="11" key="2">
    <citation type="submission" date="2025-09" db="UniProtKB">
        <authorList>
            <consortium name="Ensembl"/>
        </authorList>
    </citation>
    <scope>IDENTIFICATION</scope>
</reference>
<dbReference type="PANTHER" id="PTHR45080">
    <property type="entry name" value="CONTACTIN 5"/>
    <property type="match status" value="1"/>
</dbReference>
<feature type="region of interest" description="Disordered" evidence="7">
    <location>
        <begin position="766"/>
        <end position="790"/>
    </location>
</feature>
<dbReference type="AlphaFoldDB" id="A0A8C0VPQ7"/>
<dbReference type="SUPFAM" id="SSF49265">
    <property type="entry name" value="Fibronectin type III"/>
    <property type="match status" value="1"/>
</dbReference>
<keyword evidence="3" id="KW-0472">Membrane</keyword>
<dbReference type="FunFam" id="2.60.40.10:FF:000240">
    <property type="entry name" value="MAM domain containing glycosylphosphatidylinositol anchor 1"/>
    <property type="match status" value="1"/>
</dbReference>
<evidence type="ECO:0000256" key="6">
    <source>
        <dbReference type="ARBA" id="ARBA00023319"/>
    </source>
</evidence>
<dbReference type="PROSITE" id="PS50060">
    <property type="entry name" value="MAM_2"/>
    <property type="match status" value="1"/>
</dbReference>
<feature type="domain" description="Ig-like" evidence="9">
    <location>
        <begin position="530"/>
        <end position="617"/>
    </location>
</feature>
<dbReference type="GO" id="GO:0050808">
    <property type="term" value="P:synapse organization"/>
    <property type="evidence" value="ECO:0007669"/>
    <property type="project" value="TreeGrafter"/>
</dbReference>
<dbReference type="GO" id="GO:0043025">
    <property type="term" value="C:neuronal cell body"/>
    <property type="evidence" value="ECO:0007669"/>
    <property type="project" value="TreeGrafter"/>
</dbReference>
<dbReference type="InterPro" id="IPR013098">
    <property type="entry name" value="Ig_I-set"/>
</dbReference>
<organism evidence="11 12">
    <name type="scientific">Cyanistes caeruleus</name>
    <name type="common">Eurasian blue tit</name>
    <name type="synonym">Parus caeruleus</name>
    <dbReference type="NCBI Taxonomy" id="156563"/>
    <lineage>
        <taxon>Eukaryota</taxon>
        <taxon>Metazoa</taxon>
        <taxon>Chordata</taxon>
        <taxon>Craniata</taxon>
        <taxon>Vertebrata</taxon>
        <taxon>Euteleostomi</taxon>
        <taxon>Archelosauria</taxon>
        <taxon>Archosauria</taxon>
        <taxon>Dinosauria</taxon>
        <taxon>Saurischia</taxon>
        <taxon>Theropoda</taxon>
        <taxon>Coelurosauria</taxon>
        <taxon>Aves</taxon>
        <taxon>Neognathae</taxon>
        <taxon>Neoaves</taxon>
        <taxon>Telluraves</taxon>
        <taxon>Australaves</taxon>
        <taxon>Passeriformes</taxon>
        <taxon>Paridae</taxon>
        <taxon>Cyanistes</taxon>
    </lineage>
</organism>
<dbReference type="Ensembl" id="ENSCCET00000037772.1">
    <property type="protein sequence ID" value="ENSCCEP00000025308.1"/>
    <property type="gene ID" value="ENSCCEG00000022340.1"/>
</dbReference>
<evidence type="ECO:0000259" key="9">
    <source>
        <dbReference type="PROSITE" id="PS50835"/>
    </source>
</evidence>
<keyword evidence="12" id="KW-1185">Reference proteome</keyword>
<dbReference type="GO" id="GO:0098552">
    <property type="term" value="C:side of membrane"/>
    <property type="evidence" value="ECO:0007669"/>
    <property type="project" value="UniProtKB-KW"/>
</dbReference>
<evidence type="ECO:0000256" key="1">
    <source>
        <dbReference type="ARBA" id="ARBA00004609"/>
    </source>
</evidence>
<dbReference type="GO" id="GO:0030424">
    <property type="term" value="C:axon"/>
    <property type="evidence" value="ECO:0007669"/>
    <property type="project" value="TreeGrafter"/>
</dbReference>
<evidence type="ECO:0000256" key="3">
    <source>
        <dbReference type="ARBA" id="ARBA00022622"/>
    </source>
</evidence>
<name>A0A8C0VPQ7_CYACU</name>
<feature type="compositionally biased region" description="Polar residues" evidence="7">
    <location>
        <begin position="766"/>
        <end position="776"/>
    </location>
</feature>
<dbReference type="InterPro" id="IPR003598">
    <property type="entry name" value="Ig_sub2"/>
</dbReference>
<evidence type="ECO:0000259" key="10">
    <source>
        <dbReference type="PROSITE" id="PS50853"/>
    </source>
</evidence>
<dbReference type="Proteomes" id="UP000694410">
    <property type="component" value="Unplaced"/>
</dbReference>